<evidence type="ECO:0000256" key="2">
    <source>
        <dbReference type="ARBA" id="ARBA00001946"/>
    </source>
</evidence>
<dbReference type="GO" id="GO:0046295">
    <property type="term" value="P:glycolate biosynthetic process"/>
    <property type="evidence" value="ECO:0007669"/>
    <property type="project" value="UniProtKB-UniRule"/>
</dbReference>
<sequence>MAKPRTMRRTVIFDLDGTLVDSVPDIHAALDRLMAARGQPPFARAEVTRFIGDGVPVLIQRAFAARGLPADPTALPAFLADYEANAAVETRPFLGIPAALDVLAAEGWALAVCTNKPEAAARQLLAGLGLAERFAALGGGDSFPVRKPDPRHVLATLEAAGGDPARAVMVGDHHNDVAAGRAAGLPVAFCAWGYGLPEMADGAPVAARAEELPALLERLMPR</sequence>
<dbReference type="OrthoDB" id="9793014at2"/>
<dbReference type="UniPathway" id="UPA00865">
    <property type="reaction ID" value="UER00834"/>
</dbReference>
<evidence type="ECO:0000256" key="9">
    <source>
        <dbReference type="ARBA" id="ARBA00023277"/>
    </source>
</evidence>
<reference evidence="11 12" key="1">
    <citation type="submission" date="2019-03" db="EMBL/GenBank/DDBJ databases">
        <title>Roseomonas sp. a novel Roseomonas species isolated from Sea whip Gorgonian.</title>
        <authorList>
            <person name="Li F."/>
            <person name="Pan X."/>
            <person name="Huang S."/>
            <person name="Li Z."/>
            <person name="Meng B."/>
        </authorList>
    </citation>
    <scope>NUCLEOTIDE SEQUENCE [LARGE SCALE GENOMIC DNA]</scope>
    <source>
        <strain evidence="11 12">M0104</strain>
    </source>
</reference>
<dbReference type="NCBIfam" id="TIGR01549">
    <property type="entry name" value="HAD-SF-IA-v1"/>
    <property type="match status" value="1"/>
</dbReference>
<dbReference type="EMBL" id="SNVJ01000036">
    <property type="protein sequence ID" value="MXP66002.1"/>
    <property type="molecule type" value="Genomic_DNA"/>
</dbReference>
<comment type="function">
    <text evidence="10">Specifically catalyzes the dephosphorylation of 2-phosphoglycolate. Is involved in the dissimilation of the intracellular 2-phosphoglycolate formed during the DNA repair of 3'-phosphoglycolate ends, a major class of DNA lesions induced by oxidative stress.</text>
</comment>
<dbReference type="GO" id="GO:0008967">
    <property type="term" value="F:phosphoglycolate phosphatase activity"/>
    <property type="evidence" value="ECO:0007669"/>
    <property type="project" value="UniProtKB-UniRule"/>
</dbReference>
<dbReference type="AlphaFoldDB" id="A0A845BLH9"/>
<dbReference type="SUPFAM" id="SSF56784">
    <property type="entry name" value="HAD-like"/>
    <property type="match status" value="1"/>
</dbReference>
<keyword evidence="8 10" id="KW-0460">Magnesium</keyword>
<evidence type="ECO:0000256" key="8">
    <source>
        <dbReference type="ARBA" id="ARBA00022842"/>
    </source>
</evidence>
<feature type="binding site" evidence="10">
    <location>
        <position position="172"/>
    </location>
    <ligand>
        <name>Mg(2+)</name>
        <dbReference type="ChEBI" id="CHEBI:18420"/>
    </ligand>
</feature>
<dbReference type="GO" id="GO:0005975">
    <property type="term" value="P:carbohydrate metabolic process"/>
    <property type="evidence" value="ECO:0007669"/>
    <property type="project" value="InterPro"/>
</dbReference>
<protein>
    <recommendedName>
        <fullName evidence="5 10">Phosphoglycolate phosphatase</fullName>
        <shortName evidence="10">PGP</shortName>
        <shortName evidence="10">PGPase</shortName>
        <ecNumber evidence="5 10">3.1.3.18</ecNumber>
    </recommendedName>
</protein>
<feature type="binding site" evidence="10">
    <location>
        <position position="14"/>
    </location>
    <ligand>
        <name>Mg(2+)</name>
        <dbReference type="ChEBI" id="CHEBI:18420"/>
    </ligand>
</feature>
<dbReference type="InterPro" id="IPR037512">
    <property type="entry name" value="PGPase_prok"/>
</dbReference>
<dbReference type="Pfam" id="PF00702">
    <property type="entry name" value="Hydrolase"/>
    <property type="match status" value="1"/>
</dbReference>
<keyword evidence="7 10" id="KW-0378">Hydrolase</keyword>
<evidence type="ECO:0000256" key="7">
    <source>
        <dbReference type="ARBA" id="ARBA00022801"/>
    </source>
</evidence>
<dbReference type="InterPro" id="IPR050155">
    <property type="entry name" value="HAD-like_hydrolase_sf"/>
</dbReference>
<dbReference type="Gene3D" id="3.40.50.1000">
    <property type="entry name" value="HAD superfamily/HAD-like"/>
    <property type="match status" value="1"/>
</dbReference>
<dbReference type="SFLD" id="SFLDG01129">
    <property type="entry name" value="C1.5:_HAD__Beta-PGM__Phosphata"/>
    <property type="match status" value="1"/>
</dbReference>
<gene>
    <name evidence="11" type="primary">gph</name>
    <name evidence="11" type="ORF">E0493_21890</name>
</gene>
<evidence type="ECO:0000256" key="4">
    <source>
        <dbReference type="ARBA" id="ARBA00006171"/>
    </source>
</evidence>
<comment type="catalytic activity">
    <reaction evidence="1 10">
        <text>2-phosphoglycolate + H2O = glycolate + phosphate</text>
        <dbReference type="Rhea" id="RHEA:14369"/>
        <dbReference type="ChEBI" id="CHEBI:15377"/>
        <dbReference type="ChEBI" id="CHEBI:29805"/>
        <dbReference type="ChEBI" id="CHEBI:43474"/>
        <dbReference type="ChEBI" id="CHEBI:58033"/>
        <dbReference type="EC" id="3.1.3.18"/>
    </reaction>
</comment>
<keyword evidence="6 10" id="KW-0479">Metal-binding</keyword>
<comment type="caution">
    <text evidence="11">The sequence shown here is derived from an EMBL/GenBank/DDBJ whole genome shotgun (WGS) entry which is preliminary data.</text>
</comment>
<dbReference type="EC" id="3.1.3.18" evidence="5 10"/>
<organism evidence="11 12">
    <name type="scientific">Teichococcus coralli</name>
    <dbReference type="NCBI Taxonomy" id="2545983"/>
    <lineage>
        <taxon>Bacteria</taxon>
        <taxon>Pseudomonadati</taxon>
        <taxon>Pseudomonadota</taxon>
        <taxon>Alphaproteobacteria</taxon>
        <taxon>Acetobacterales</taxon>
        <taxon>Roseomonadaceae</taxon>
        <taxon>Roseomonas</taxon>
    </lineage>
</organism>
<dbReference type="GO" id="GO:0005829">
    <property type="term" value="C:cytosol"/>
    <property type="evidence" value="ECO:0007669"/>
    <property type="project" value="TreeGrafter"/>
</dbReference>
<dbReference type="InterPro" id="IPR006439">
    <property type="entry name" value="HAD-SF_hydro_IA"/>
</dbReference>
<name>A0A845BLH9_9PROT</name>
<dbReference type="Gene3D" id="1.10.150.240">
    <property type="entry name" value="Putative phosphatase, domain 2"/>
    <property type="match status" value="1"/>
</dbReference>
<dbReference type="PANTHER" id="PTHR43434">
    <property type="entry name" value="PHOSPHOGLYCOLATE PHOSPHATASE"/>
    <property type="match status" value="1"/>
</dbReference>
<keyword evidence="9 10" id="KW-0119">Carbohydrate metabolism</keyword>
<evidence type="ECO:0000256" key="10">
    <source>
        <dbReference type="HAMAP-Rule" id="MF_00495"/>
    </source>
</evidence>
<dbReference type="GO" id="GO:0046872">
    <property type="term" value="F:metal ion binding"/>
    <property type="evidence" value="ECO:0007669"/>
    <property type="project" value="UniProtKB-KW"/>
</dbReference>
<dbReference type="Proteomes" id="UP000460715">
    <property type="component" value="Unassembled WGS sequence"/>
</dbReference>
<comment type="similarity">
    <text evidence="4 10">Belongs to the HAD-like hydrolase superfamily. CbbY/CbbZ/Gph/YieH family.</text>
</comment>
<dbReference type="InterPro" id="IPR036412">
    <property type="entry name" value="HAD-like_sf"/>
</dbReference>
<evidence type="ECO:0000256" key="3">
    <source>
        <dbReference type="ARBA" id="ARBA00004818"/>
    </source>
</evidence>
<accession>A0A845BLH9</accession>
<evidence type="ECO:0000256" key="1">
    <source>
        <dbReference type="ARBA" id="ARBA00000830"/>
    </source>
</evidence>
<dbReference type="PRINTS" id="PR00413">
    <property type="entry name" value="HADHALOGNASE"/>
</dbReference>
<dbReference type="InterPro" id="IPR023198">
    <property type="entry name" value="PGP-like_dom2"/>
</dbReference>
<evidence type="ECO:0000313" key="12">
    <source>
        <dbReference type="Proteomes" id="UP000460715"/>
    </source>
</evidence>
<feature type="binding site" evidence="10">
    <location>
        <position position="16"/>
    </location>
    <ligand>
        <name>Mg(2+)</name>
        <dbReference type="ChEBI" id="CHEBI:18420"/>
    </ligand>
</feature>
<dbReference type="HAMAP" id="MF_00495">
    <property type="entry name" value="GPH_hydrolase_bact"/>
    <property type="match status" value="1"/>
</dbReference>
<keyword evidence="12" id="KW-1185">Reference proteome</keyword>
<dbReference type="InterPro" id="IPR023214">
    <property type="entry name" value="HAD_sf"/>
</dbReference>
<feature type="active site" description="Nucleophile" evidence="10">
    <location>
        <position position="14"/>
    </location>
</feature>
<evidence type="ECO:0000256" key="6">
    <source>
        <dbReference type="ARBA" id="ARBA00022723"/>
    </source>
</evidence>
<dbReference type="PANTHER" id="PTHR43434:SF1">
    <property type="entry name" value="PHOSPHOGLYCOLATE PHOSPHATASE"/>
    <property type="match status" value="1"/>
</dbReference>
<dbReference type="NCBIfam" id="TIGR01449">
    <property type="entry name" value="PGP_bact"/>
    <property type="match status" value="1"/>
</dbReference>
<evidence type="ECO:0000256" key="5">
    <source>
        <dbReference type="ARBA" id="ARBA00013078"/>
    </source>
</evidence>
<comment type="cofactor">
    <cofactor evidence="2 10">
        <name>Mg(2+)</name>
        <dbReference type="ChEBI" id="CHEBI:18420"/>
    </cofactor>
</comment>
<dbReference type="GO" id="GO:0006281">
    <property type="term" value="P:DNA repair"/>
    <property type="evidence" value="ECO:0007669"/>
    <property type="project" value="TreeGrafter"/>
</dbReference>
<evidence type="ECO:0000313" key="11">
    <source>
        <dbReference type="EMBL" id="MXP66002.1"/>
    </source>
</evidence>
<comment type="pathway">
    <text evidence="3 10">Organic acid metabolism; glycolate biosynthesis; glycolate from 2-phosphoglycolate: step 1/1.</text>
</comment>
<proteinExistence type="inferred from homology"/>
<dbReference type="SFLD" id="SFLDS00003">
    <property type="entry name" value="Haloacid_Dehalogenase"/>
    <property type="match status" value="1"/>
</dbReference>